<organism evidence="1 2">
    <name type="scientific">Sphaerobolus stellatus (strain SS14)</name>
    <dbReference type="NCBI Taxonomy" id="990650"/>
    <lineage>
        <taxon>Eukaryota</taxon>
        <taxon>Fungi</taxon>
        <taxon>Dikarya</taxon>
        <taxon>Basidiomycota</taxon>
        <taxon>Agaricomycotina</taxon>
        <taxon>Agaricomycetes</taxon>
        <taxon>Phallomycetidae</taxon>
        <taxon>Geastrales</taxon>
        <taxon>Sphaerobolaceae</taxon>
        <taxon>Sphaerobolus</taxon>
    </lineage>
</organism>
<dbReference type="InterPro" id="IPR059179">
    <property type="entry name" value="MLKL-like_MCAfunc"/>
</dbReference>
<proteinExistence type="predicted"/>
<gene>
    <name evidence="1" type="ORF">M422DRAFT_271737</name>
</gene>
<dbReference type="OrthoDB" id="2924458at2759"/>
<protein>
    <recommendedName>
        <fullName evidence="3">Protein kinase domain-containing protein</fullName>
    </recommendedName>
</protein>
<evidence type="ECO:0008006" key="3">
    <source>
        <dbReference type="Google" id="ProtNLM"/>
    </source>
</evidence>
<dbReference type="EMBL" id="KN837346">
    <property type="protein sequence ID" value="KIJ27125.1"/>
    <property type="molecule type" value="Genomic_DNA"/>
</dbReference>
<dbReference type="CDD" id="cd21037">
    <property type="entry name" value="MLKL_NTD"/>
    <property type="match status" value="1"/>
</dbReference>
<reference evidence="1 2" key="1">
    <citation type="submission" date="2014-06" db="EMBL/GenBank/DDBJ databases">
        <title>Evolutionary Origins and Diversification of the Mycorrhizal Mutualists.</title>
        <authorList>
            <consortium name="DOE Joint Genome Institute"/>
            <consortium name="Mycorrhizal Genomics Consortium"/>
            <person name="Kohler A."/>
            <person name="Kuo A."/>
            <person name="Nagy L.G."/>
            <person name="Floudas D."/>
            <person name="Copeland A."/>
            <person name="Barry K.W."/>
            <person name="Cichocki N."/>
            <person name="Veneault-Fourrey C."/>
            <person name="LaButti K."/>
            <person name="Lindquist E.A."/>
            <person name="Lipzen A."/>
            <person name="Lundell T."/>
            <person name="Morin E."/>
            <person name="Murat C."/>
            <person name="Riley R."/>
            <person name="Ohm R."/>
            <person name="Sun H."/>
            <person name="Tunlid A."/>
            <person name="Henrissat B."/>
            <person name="Grigoriev I.V."/>
            <person name="Hibbett D.S."/>
            <person name="Martin F."/>
        </authorList>
    </citation>
    <scope>NUCLEOTIDE SEQUENCE [LARGE SCALE GENOMIC DNA]</scope>
    <source>
        <strain evidence="1 2">SS14</strain>
    </source>
</reference>
<evidence type="ECO:0000313" key="1">
    <source>
        <dbReference type="EMBL" id="KIJ27125.1"/>
    </source>
</evidence>
<keyword evidence="2" id="KW-1185">Reference proteome</keyword>
<name>A0A0C9UP74_SPHS4</name>
<dbReference type="AlphaFoldDB" id="A0A0C9UP74"/>
<dbReference type="HOGENOM" id="CLU_012055_1_0_1"/>
<dbReference type="Proteomes" id="UP000054279">
    <property type="component" value="Unassembled WGS sequence"/>
</dbReference>
<evidence type="ECO:0000313" key="2">
    <source>
        <dbReference type="Proteomes" id="UP000054279"/>
    </source>
</evidence>
<accession>A0A0C9UP74</accession>
<sequence length="854" mass="98643">MLIVRKILMKKTQRTAPLDGDTWIFDAMTIAKSTASVSKLIPVAGPYIEGGASLFYDALGLLKQMKKNKEDFKGLAEAIARLLKTFNEAIAGKTSDSTYPPEFVRMCSDFQSSMEKLSKEISLLIMDSETKRLKGYIRADQIRETIANYQADIQILRDNLVVYCTISTRVQLFEIGKKVTNLSQERNIALDEDFSERQEFRQVLQSDIYLKEEVVSVERYGYTTGSRFVKEYHTTTSFNGKEYSTTTRSFEPGESGQERLKAELKLLARIRHPNITQVAAVCFSKSFPSIVYYDDLRPVDWRSEEARIENGPYTISYLTGLYRQMRAQRGALLHIFDKLPSFFTRSPQNTLDNPNYGFTTWGLGVWDRHSRIVRVYIAGDGRPLLSLAPSRTNSSQQDMEEGSISGSVVSYSDNYISENTLRQIECQEERTLDLRKEVITSLLHALFNIIPYSTHYWHFRVEPRRAKLPLYLGVLYCDRRAGNGWDRTPMSEEPVGMLFPLESHHYQYDNWTTWSDPEHAEWEARTHMTRGIRLKFDLSYWPDSTGSFRIRCTQSLSRSKSLELLHASMAQLCHIKGILEDSFLGKCDSHNLLSLLLVTKLEWEVKVWKPVKRPNPPSVSELYLFIDDPVINQGHTEGPEVYWSKCPDGTTRITILELYVLGIEHAPVVWFGLESLKLNLDLVDMLRDFYQSCGLNSFSNEVSNLLELPLPQHVKLESKQLKRRHSFSAYQQKLSRRDKVLQTNEIEFEPSVYYSLIHGGGMLSLISYYISNYLPKDYELLQEFNRHLGTKVAKYWALPESLKLYDLHTTGHDFEYGETGIDPVYGEIPSRCWNFLKGSVYTSWYDEKLPHYFM</sequence>